<dbReference type="EMBL" id="KQ257454">
    <property type="protein sequence ID" value="KND01634.1"/>
    <property type="molecule type" value="Genomic_DNA"/>
</dbReference>
<protein>
    <submittedName>
        <fullName evidence="1">Uncharacterized protein</fullName>
    </submittedName>
</protein>
<evidence type="ECO:0000313" key="1">
    <source>
        <dbReference type="EMBL" id="KND01634.1"/>
    </source>
</evidence>
<dbReference type="VEuPathDB" id="FungiDB:SPPG_03430"/>
<sequence>MHLAIKTFTNFLTCSNAHFKGHILDPRLMGRTSTRHWWNRELTPERQTALHIMRIVMTTQYKYRYVYAGILRVCFRNPVMRRLAPLFYLGGDAAVICQHLSYLTDQGEKLNTGAYRSCLQLQDFCDTIMDLFEHLVPLAEQATHGVPSRMECYQALRKCRHIGPMIAMLASGDMVFYGLVDSSNISLPLSKGLGMGAKKGLERLGVPMNQLVKFHKLVLQAMLEVSKRMQWP</sequence>
<dbReference type="AlphaFoldDB" id="A0A0L0HLF4"/>
<dbReference type="OrthoDB" id="10293133at2759"/>
<dbReference type="RefSeq" id="XP_016609673.1">
    <property type="nucleotide sequence ID" value="XM_016751696.1"/>
</dbReference>
<name>A0A0L0HLF4_SPIPD</name>
<evidence type="ECO:0000313" key="2">
    <source>
        <dbReference type="Proteomes" id="UP000053201"/>
    </source>
</evidence>
<dbReference type="Proteomes" id="UP000053201">
    <property type="component" value="Unassembled WGS sequence"/>
</dbReference>
<proteinExistence type="predicted"/>
<gene>
    <name evidence="1" type="ORF">SPPG_03430</name>
</gene>
<dbReference type="InParanoid" id="A0A0L0HLF4"/>
<keyword evidence="2" id="KW-1185">Reference proteome</keyword>
<reference evidence="1 2" key="1">
    <citation type="submission" date="2009-08" db="EMBL/GenBank/DDBJ databases">
        <title>The Genome Sequence of Spizellomyces punctatus strain DAOM BR117.</title>
        <authorList>
            <consortium name="The Broad Institute Genome Sequencing Platform"/>
            <person name="Russ C."/>
            <person name="Cuomo C."/>
            <person name="Shea T."/>
            <person name="Young S.K."/>
            <person name="Zeng Q."/>
            <person name="Koehrsen M."/>
            <person name="Haas B."/>
            <person name="Borodovsky M."/>
            <person name="Guigo R."/>
            <person name="Alvarado L."/>
            <person name="Berlin A."/>
            <person name="Bochicchio J."/>
            <person name="Borenstein D."/>
            <person name="Chapman S."/>
            <person name="Chen Z."/>
            <person name="Engels R."/>
            <person name="Freedman E."/>
            <person name="Gellesch M."/>
            <person name="Goldberg J."/>
            <person name="Griggs A."/>
            <person name="Gujja S."/>
            <person name="Heiman D."/>
            <person name="Hepburn T."/>
            <person name="Howarth C."/>
            <person name="Jen D."/>
            <person name="Larson L."/>
            <person name="Lewis B."/>
            <person name="Mehta T."/>
            <person name="Park D."/>
            <person name="Pearson M."/>
            <person name="Roberts A."/>
            <person name="Saif S."/>
            <person name="Shenoy N."/>
            <person name="Sisk P."/>
            <person name="Stolte C."/>
            <person name="Sykes S."/>
            <person name="Thomson T."/>
            <person name="Walk T."/>
            <person name="White J."/>
            <person name="Yandava C."/>
            <person name="Burger G."/>
            <person name="Gray M.W."/>
            <person name="Holland P.W.H."/>
            <person name="King N."/>
            <person name="Lang F.B.F."/>
            <person name="Roger A.J."/>
            <person name="Ruiz-Trillo I."/>
            <person name="Lander E."/>
            <person name="Nusbaum C."/>
        </authorList>
    </citation>
    <scope>NUCLEOTIDE SEQUENCE [LARGE SCALE GENOMIC DNA]</scope>
    <source>
        <strain evidence="1 2">DAOM BR117</strain>
    </source>
</reference>
<organism evidence="1 2">
    <name type="scientific">Spizellomyces punctatus (strain DAOM BR117)</name>
    <dbReference type="NCBI Taxonomy" id="645134"/>
    <lineage>
        <taxon>Eukaryota</taxon>
        <taxon>Fungi</taxon>
        <taxon>Fungi incertae sedis</taxon>
        <taxon>Chytridiomycota</taxon>
        <taxon>Chytridiomycota incertae sedis</taxon>
        <taxon>Chytridiomycetes</taxon>
        <taxon>Spizellomycetales</taxon>
        <taxon>Spizellomycetaceae</taxon>
        <taxon>Spizellomyces</taxon>
    </lineage>
</organism>
<dbReference type="GeneID" id="27686947"/>
<accession>A0A0L0HLF4</accession>